<name>A0AB34INM7_PRYPA</name>
<feature type="compositionally biased region" description="Basic and acidic residues" evidence="7">
    <location>
        <begin position="1272"/>
        <end position="1287"/>
    </location>
</feature>
<protein>
    <recommendedName>
        <fullName evidence="9">EGF-like domain-containing protein</fullName>
    </recommendedName>
</protein>
<feature type="compositionally biased region" description="Polar residues" evidence="7">
    <location>
        <begin position="499"/>
        <end position="516"/>
    </location>
</feature>
<dbReference type="Gene3D" id="2.10.25.10">
    <property type="entry name" value="Laminin"/>
    <property type="match status" value="1"/>
</dbReference>
<feature type="transmembrane region" description="Helical" evidence="8">
    <location>
        <begin position="1169"/>
        <end position="1192"/>
    </location>
</feature>
<feature type="compositionally biased region" description="Low complexity" evidence="7">
    <location>
        <begin position="856"/>
        <end position="868"/>
    </location>
</feature>
<feature type="region of interest" description="Disordered" evidence="7">
    <location>
        <begin position="795"/>
        <end position="884"/>
    </location>
</feature>
<gene>
    <name evidence="10" type="ORF">AB1Y20_011215</name>
</gene>
<feature type="transmembrane region" description="Helical" evidence="8">
    <location>
        <begin position="1241"/>
        <end position="1261"/>
    </location>
</feature>
<keyword evidence="6" id="KW-1015">Disulfide bond</keyword>
<feature type="compositionally biased region" description="Pro residues" evidence="7">
    <location>
        <begin position="176"/>
        <end position="187"/>
    </location>
</feature>
<dbReference type="EMBL" id="JBGBPQ010000022">
    <property type="protein sequence ID" value="KAL1503156.1"/>
    <property type="molecule type" value="Genomic_DNA"/>
</dbReference>
<dbReference type="Pfam" id="PF03176">
    <property type="entry name" value="MMPL"/>
    <property type="match status" value="1"/>
</dbReference>
<feature type="disulfide bond" evidence="6">
    <location>
        <begin position="908"/>
        <end position="917"/>
    </location>
</feature>
<comment type="caution">
    <text evidence="10">The sequence shown here is derived from an EMBL/GenBank/DDBJ whole genome shotgun (WGS) entry which is preliminary data.</text>
</comment>
<keyword evidence="6" id="KW-0245">EGF-like domain</keyword>
<comment type="subcellular location">
    <subcellularLocation>
        <location evidence="1">Membrane</location>
        <topology evidence="1">Multi-pass membrane protein</topology>
    </subcellularLocation>
</comment>
<dbReference type="GO" id="GO:0022857">
    <property type="term" value="F:transmembrane transporter activity"/>
    <property type="evidence" value="ECO:0007669"/>
    <property type="project" value="TreeGrafter"/>
</dbReference>
<dbReference type="InterPro" id="IPR052081">
    <property type="entry name" value="Dispatched_Hh_regulator"/>
</dbReference>
<dbReference type="PROSITE" id="PS01186">
    <property type="entry name" value="EGF_2"/>
    <property type="match status" value="1"/>
</dbReference>
<feature type="transmembrane region" description="Helical" evidence="8">
    <location>
        <begin position="396"/>
        <end position="415"/>
    </location>
</feature>
<evidence type="ECO:0000256" key="1">
    <source>
        <dbReference type="ARBA" id="ARBA00004141"/>
    </source>
</evidence>
<evidence type="ECO:0000256" key="3">
    <source>
        <dbReference type="ARBA" id="ARBA00022989"/>
    </source>
</evidence>
<feature type="transmembrane region" description="Helical" evidence="8">
    <location>
        <begin position="593"/>
        <end position="617"/>
    </location>
</feature>
<dbReference type="PANTHER" id="PTHR45951:SF7">
    <property type="entry name" value="SSD DOMAIN-CONTAINING PROTEIN"/>
    <property type="match status" value="1"/>
</dbReference>
<keyword evidence="3 8" id="KW-1133">Transmembrane helix</keyword>
<dbReference type="PANTHER" id="PTHR45951">
    <property type="entry name" value="PROTEIN DISPATCHED-RELATED"/>
    <property type="match status" value="1"/>
</dbReference>
<comment type="caution">
    <text evidence="6">Lacks conserved residue(s) required for the propagation of feature annotation.</text>
</comment>
<dbReference type="InterPro" id="IPR000742">
    <property type="entry name" value="EGF"/>
</dbReference>
<accession>A0AB34INM7</accession>
<organism evidence="10 11">
    <name type="scientific">Prymnesium parvum</name>
    <name type="common">Toxic golden alga</name>
    <dbReference type="NCBI Taxonomy" id="97485"/>
    <lineage>
        <taxon>Eukaryota</taxon>
        <taxon>Haptista</taxon>
        <taxon>Haptophyta</taxon>
        <taxon>Prymnesiophyceae</taxon>
        <taxon>Prymnesiales</taxon>
        <taxon>Prymnesiaceae</taxon>
        <taxon>Prymnesium</taxon>
    </lineage>
</organism>
<sequence>MSLNLSSPAIESVDLSPPLFSIGRVDLALLLTLVVLAGWAIVNVVLCVRNPTKRVHSELSRKRRGPCLEGFLALLLRYPRTICLLTTATLLVPTFLQLLGQASTLTADGQPFDLEITSLRAVTGVLTDRYDAFSWLATDHSRRRATSSRGTRQLSATPLPSPFSWTLSSLLSVPLPLSPTPSPPPSSGPRSPSVLKQPSRRRRLEGARSISLFYSPRGGRQGESVVGNVLTADALVQIQQIEAAIISATGEHLVAVDSVVPCLFGHLGSSSPAERSATPPDATTVRVCLSHVASAEGRRQDLQWHFSSSCGGDAASGNASCTAIRSRIWVASSADFEGWIRTLEGLGTSLVELSWYGDNWLFWCEFNLNLRLDATLVVVSFITLLALVIAALRLPIFATLSLLVVVMSLPVGLAVYTGPLQQQKLPILAIVSIYLILGIGADAIFVFTNSYCMECDRAVALKAITPLVTQSASSKTSGGSTQVTEGSSSTTSQESPPSLNRTSSTTSQDSTLVTKNTSSTTSDDSGDPRAVPPAVPQQSSREGVRLERSDSVEVLARTLRNSVSVTGLSALTTAVAFGASINSPISTIRQYAAFQTACVVANLAAIVFIFVPLMLAWRRSLTRAHSRLERLTLSFPILARVPTSMICAPFTIVLAPSTSAFWARAAVLIVRRRNLLLAAWLVVIALQLYFCSQLSPTNDAPRVFEENHNLERRVHLKRYAFAEETSSVSEGVPGADVSEATLVWLRTAQARECLQRCALDQLGDGVCQSACNSVECCSDWGDCGSCAFIDGEGSVSLPSSGDPPTPPSASAIPRIPPTPPVPPPTPPPTPDPPPIPPPSPLPPLPLQPTSTPPQLPLLVSPTLPQLPSGLPPPPPAANSNTCNPASSEELSSECLFRGLCIAPGYCSCLQGYSGTSCEQLLDADGSQLHLLPESHCAVINLVWGMHAKPSRTFIDGKPISASLDATQPLLDQKSQHLIAKLCEYLESAPPWHVRPGSLKCPIRDLQREREAEGSSWPVPENELLSLLVPMTQRDDWVQSHLALSEVNGEVALAYVMVSLKANVLAEGSAQALKSEAGWFEGLIRRHNAVAAEAGSNLRGWQTSSAWVWMEAIDEAVGGTAGCIASGALLTFSTLLLFTGSFSLALSTIGGVTVILICFVGYLTQRGYPLGVIEAIATTIFIGLACDYCVHLCQTHRNGDASLLQTLSHAGPSLYSSALTTAGSAAPLLLCRVLIFRQMGEFIIVCTTISLAVVVSLIAPAIELIEQRRRRHAPDVYQRKQGTHKSETEDVNSTTKGLQKRDEQVDHSAHELAISQGSESHTKS</sequence>
<feature type="transmembrane region" description="Helical" evidence="8">
    <location>
        <begin position="1143"/>
        <end position="1163"/>
    </location>
</feature>
<feature type="transmembrane region" description="Helical" evidence="8">
    <location>
        <begin position="370"/>
        <end position="390"/>
    </location>
</feature>
<feature type="compositionally biased region" description="Pro residues" evidence="7">
    <location>
        <begin position="814"/>
        <end position="855"/>
    </location>
</feature>
<feature type="region of interest" description="Disordered" evidence="7">
    <location>
        <begin position="176"/>
        <end position="204"/>
    </location>
</feature>
<dbReference type="Gene3D" id="1.20.1640.10">
    <property type="entry name" value="Multidrug efflux transporter AcrB transmembrane domain"/>
    <property type="match status" value="2"/>
</dbReference>
<feature type="transmembrane region" description="Helical" evidence="8">
    <location>
        <begin position="637"/>
        <end position="662"/>
    </location>
</feature>
<evidence type="ECO:0000313" key="10">
    <source>
        <dbReference type="EMBL" id="KAL1503156.1"/>
    </source>
</evidence>
<feature type="compositionally biased region" description="Basic and acidic residues" evidence="7">
    <location>
        <begin position="1298"/>
        <end position="1309"/>
    </location>
</feature>
<keyword evidence="11" id="KW-1185">Reference proteome</keyword>
<dbReference type="Proteomes" id="UP001515480">
    <property type="component" value="Unassembled WGS sequence"/>
</dbReference>
<dbReference type="GO" id="GO:0016020">
    <property type="term" value="C:membrane"/>
    <property type="evidence" value="ECO:0007669"/>
    <property type="project" value="UniProtKB-SubCell"/>
</dbReference>
<evidence type="ECO:0000259" key="9">
    <source>
        <dbReference type="PROSITE" id="PS50026"/>
    </source>
</evidence>
<feature type="compositionally biased region" description="Low complexity" evidence="7">
    <location>
        <begin position="476"/>
        <end position="498"/>
    </location>
</feature>
<dbReference type="InterPro" id="IPR004869">
    <property type="entry name" value="MMPL_dom"/>
</dbReference>
<keyword evidence="2 8" id="KW-0812">Transmembrane</keyword>
<evidence type="ECO:0000313" key="11">
    <source>
        <dbReference type="Proteomes" id="UP001515480"/>
    </source>
</evidence>
<feature type="transmembrane region" description="Helical" evidence="8">
    <location>
        <begin position="27"/>
        <end position="48"/>
    </location>
</feature>
<dbReference type="GO" id="GO:0007224">
    <property type="term" value="P:smoothened signaling pathway"/>
    <property type="evidence" value="ECO:0007669"/>
    <property type="project" value="TreeGrafter"/>
</dbReference>
<feature type="region of interest" description="Disordered" evidence="7">
    <location>
        <begin position="1272"/>
        <end position="1323"/>
    </location>
</feature>
<dbReference type="PROSITE" id="PS50026">
    <property type="entry name" value="EGF_3"/>
    <property type="match status" value="1"/>
</dbReference>
<feature type="transmembrane region" description="Helical" evidence="8">
    <location>
        <begin position="427"/>
        <end position="447"/>
    </location>
</feature>
<dbReference type="SUPFAM" id="SSF82866">
    <property type="entry name" value="Multidrug efflux transporter AcrB transmembrane domain"/>
    <property type="match status" value="2"/>
</dbReference>
<feature type="domain" description="EGF-like" evidence="9">
    <location>
        <begin position="878"/>
        <end position="918"/>
    </location>
</feature>
<feature type="transmembrane region" description="Helical" evidence="8">
    <location>
        <begin position="1213"/>
        <end position="1235"/>
    </location>
</feature>
<dbReference type="PROSITE" id="PS00022">
    <property type="entry name" value="EGF_1"/>
    <property type="match status" value="1"/>
</dbReference>
<evidence type="ECO:0000256" key="7">
    <source>
        <dbReference type="SAM" id="MobiDB-lite"/>
    </source>
</evidence>
<keyword evidence="4 8" id="KW-0472">Membrane</keyword>
<feature type="transmembrane region" description="Helical" evidence="8">
    <location>
        <begin position="674"/>
        <end position="690"/>
    </location>
</feature>
<proteinExistence type="predicted"/>
<reference evidence="10 11" key="1">
    <citation type="journal article" date="2024" name="Science">
        <title>Giant polyketide synthase enzymes in the biosynthesis of giant marine polyether toxins.</title>
        <authorList>
            <person name="Fallon T.R."/>
            <person name="Shende V.V."/>
            <person name="Wierzbicki I.H."/>
            <person name="Pendleton A.L."/>
            <person name="Watervoot N.F."/>
            <person name="Auber R.P."/>
            <person name="Gonzalez D.J."/>
            <person name="Wisecaver J.H."/>
            <person name="Moore B.S."/>
        </authorList>
    </citation>
    <scope>NUCLEOTIDE SEQUENCE [LARGE SCALE GENOMIC DNA]</scope>
    <source>
        <strain evidence="10 11">12B1</strain>
    </source>
</reference>
<feature type="region of interest" description="Disordered" evidence="7">
    <location>
        <begin position="471"/>
        <end position="547"/>
    </location>
</feature>
<evidence type="ECO:0000256" key="5">
    <source>
        <dbReference type="ARBA" id="ARBA00023180"/>
    </source>
</evidence>
<keyword evidence="5" id="KW-0325">Glycoprotein</keyword>
<evidence type="ECO:0000256" key="4">
    <source>
        <dbReference type="ARBA" id="ARBA00023136"/>
    </source>
</evidence>
<evidence type="ECO:0000256" key="2">
    <source>
        <dbReference type="ARBA" id="ARBA00022692"/>
    </source>
</evidence>
<evidence type="ECO:0000256" key="6">
    <source>
        <dbReference type="PROSITE-ProRule" id="PRU00076"/>
    </source>
</evidence>
<evidence type="ECO:0000256" key="8">
    <source>
        <dbReference type="SAM" id="Phobius"/>
    </source>
</evidence>
<feature type="compositionally biased region" description="Polar residues" evidence="7">
    <location>
        <begin position="1314"/>
        <end position="1323"/>
    </location>
</feature>